<reference evidence="5 6" key="1">
    <citation type="submission" date="2016-12" db="EMBL/GenBank/DDBJ databases">
        <title>The draft genome sequence of Actinophytocola sp. 11-183.</title>
        <authorList>
            <person name="Wang W."/>
            <person name="Yuan L."/>
        </authorList>
    </citation>
    <scope>NUCLEOTIDE SEQUENCE [LARGE SCALE GENOMIC DNA]</scope>
    <source>
        <strain evidence="5 6">11-183</strain>
    </source>
</reference>
<gene>
    <name evidence="5" type="ORF">BU204_31695</name>
</gene>
<organism evidence="5 6">
    <name type="scientific">Actinophytocola xanthii</name>
    <dbReference type="NCBI Taxonomy" id="1912961"/>
    <lineage>
        <taxon>Bacteria</taxon>
        <taxon>Bacillati</taxon>
        <taxon>Actinomycetota</taxon>
        <taxon>Actinomycetes</taxon>
        <taxon>Pseudonocardiales</taxon>
        <taxon>Pseudonocardiaceae</taxon>
    </lineage>
</organism>
<feature type="compositionally biased region" description="Polar residues" evidence="3">
    <location>
        <begin position="870"/>
        <end position="879"/>
    </location>
</feature>
<dbReference type="SMART" id="SM00320">
    <property type="entry name" value="WD40"/>
    <property type="match status" value="3"/>
</dbReference>
<dbReference type="Gene3D" id="3.40.50.10140">
    <property type="entry name" value="Toll/interleukin-1 receptor homology (TIR) domain"/>
    <property type="match status" value="1"/>
</dbReference>
<dbReference type="SUPFAM" id="SSF69322">
    <property type="entry name" value="Tricorn protease domain 2"/>
    <property type="match status" value="1"/>
</dbReference>
<dbReference type="InterPro" id="IPR050505">
    <property type="entry name" value="WDR55/POC1"/>
</dbReference>
<dbReference type="InterPro" id="IPR001680">
    <property type="entry name" value="WD40_rpt"/>
</dbReference>
<evidence type="ECO:0000256" key="1">
    <source>
        <dbReference type="ARBA" id="ARBA00022574"/>
    </source>
</evidence>
<dbReference type="SUPFAM" id="SSF52200">
    <property type="entry name" value="Toll/Interleukin receptor TIR domain"/>
    <property type="match status" value="1"/>
</dbReference>
<name>A0A1Q8C7M3_9PSEU</name>
<dbReference type="InterPro" id="IPR035897">
    <property type="entry name" value="Toll_tir_struct_dom_sf"/>
</dbReference>
<dbReference type="Pfam" id="PF13676">
    <property type="entry name" value="TIR_2"/>
    <property type="match status" value="1"/>
</dbReference>
<dbReference type="EMBL" id="MSIE01000076">
    <property type="protein sequence ID" value="OLF10369.1"/>
    <property type="molecule type" value="Genomic_DNA"/>
</dbReference>
<dbReference type="Gene3D" id="3.40.50.300">
    <property type="entry name" value="P-loop containing nucleotide triphosphate hydrolases"/>
    <property type="match status" value="1"/>
</dbReference>
<proteinExistence type="predicted"/>
<evidence type="ECO:0000313" key="5">
    <source>
        <dbReference type="EMBL" id="OLF10369.1"/>
    </source>
</evidence>
<feature type="region of interest" description="Disordered" evidence="3">
    <location>
        <begin position="859"/>
        <end position="879"/>
    </location>
</feature>
<dbReference type="PANTHER" id="PTHR44019:SF8">
    <property type="entry name" value="POC1 CENTRIOLAR PROTEIN HOMOLOG"/>
    <property type="match status" value="1"/>
</dbReference>
<protein>
    <recommendedName>
        <fullName evidence="4">TIR domain-containing protein</fullName>
    </recommendedName>
</protein>
<dbReference type="Proteomes" id="UP000185596">
    <property type="component" value="Unassembled WGS sequence"/>
</dbReference>
<comment type="caution">
    <text evidence="5">The sequence shown here is derived from an EMBL/GenBank/DDBJ whole genome shotgun (WGS) entry which is preliminary data.</text>
</comment>
<dbReference type="InterPro" id="IPR057574">
    <property type="entry name" value="nSTAND_NTPase5_dom"/>
</dbReference>
<keyword evidence="6" id="KW-1185">Reference proteome</keyword>
<sequence>MGGTRHGGVFVNYRTGDGEFAATLVSRVLSERFGPEYVFLASRSIRPGEDFASTILERLAHSDVLLAIIGARWRSITERQSRREAEAPDDWVHREIAEAFRHGLRVIPVFLDHAVPLVEAELPPDIAPLARCQFLRLSHRNDARDLAKLVEELGGLVPDLVLRRVFTGSPPRSRTLPPSTWLLPEYGIAPFAGRDLELAELTGWVRAPRPVSAQLVTGPAGRGKTRLALRLCAELDGHGWVTGIVHDNARIADLAALGTIDSPLLVVVDQASTRFEQLHALAAALVERDATAPPARLLLLDRENGEWARRLRTHTTGPVAGLFRDLGELELAPAALTTADRRTEFHRAAAAYAEFLELPATELRPPDDLAHSRYSSARVLHATALVALLEEHRGDSVPAPDPELHRTARPECPYRGLRPFQERDSRFFWGRDQQVRQLETLLEQHPTVVVTGASGSGKSSLVRAGLLPVLRERGIVVTVLRPTAGVEPLELLANAVAPLVGDPGRDVLRLADAIVDAAGHWVLFVDQFEELVAADPEAADRLLELVVELVRAGPPRPGGTPALRAVFTALSSEHPHTLALPRMGPAELRAAIAGPAELVSFEPGLVDRIIADAADAPGQLPLVELTVTRLWESAQGGTLSHRAYDEQGGLAGALAGYADEVCSQRLEPGELEVAERLLVQLARPGEDGTFTLTPVRLDQLDPAARDLAGTLAGHRLVVLRAGADQPETVVLAHEGLVQRWRRLHEWLVAAQDFRSWQEQLRSALRQWQRAGRDPGVLLRGASLAAAEDWLASHPPRLTGEEKDFITASRRHERREARRWRVITALVAVLALVATSLAVAAGTRNRELAEQFRRTTAVSLGQEAQRRTDSDPSTALQLAQASWRQDETAPEAYAALLQHYLDLIDVDHRRPGLWSGTVTTVVSSADGRVTAGAERNGKVTVWTGLFGSEPEPWTVAIVPDLVGLTLSQDGRWLAVASRRGTVTLWDVDRRAGPVRLRPPEDPYASQEPDSLFSAGFSTDGRLLVVTLRGSSAARAAGRSSLVETWDVSRPDDARSGFSVGAPVDTAAVLRVDQDGRSAWFGELHVDGSRHNVRRDLVTGAALDTTSDGVLTPGGLLVDCAGSAAPYRLSVRDAVTEALRFSRPVPRCPPPVALGVTDLSGRYALVDDGSAEDSFRQLTLVDLETADAYSVRRPSRPGPVDDLTVSNNDPVIALPSGSGPPAVFLLDTDALLRLRPVGPVGDLTGSGPARDPGLRALSPDGRLLVTMARRRLLAFDLAAGRRLEADGTAGDPRLAADPQLVFTEDGKHVLAVGDRGELVVLSVPDLVQERRISLGVPAFEVQSPPAVVPISLVPLFDDEVAVVRGTSVAKWDTSSGEQLTDWLDLRGGAATQLRDFARDATVTALPQANLLLVASQDGAEIWNLASGVLVRSFQPRPGTASAVLPQFGTSRVALHYQGEGELELWDWDANRSTTLLVPGDLSLVAFTPDGKLVTDSGTGTLRLWDAATGVPVASLRTPTATSSWWPRDGSLVAVSTSRPLSIDLNPQAWFDHLCRLNHRDYTPEERELVPSGVDLPPPCPSS</sequence>
<dbReference type="Pfam" id="PF20703">
    <property type="entry name" value="nSTAND1"/>
    <property type="match status" value="1"/>
</dbReference>
<dbReference type="InterPro" id="IPR000157">
    <property type="entry name" value="TIR_dom"/>
</dbReference>
<evidence type="ECO:0000259" key="4">
    <source>
        <dbReference type="PROSITE" id="PS50104"/>
    </source>
</evidence>
<evidence type="ECO:0000313" key="6">
    <source>
        <dbReference type="Proteomes" id="UP000185596"/>
    </source>
</evidence>
<evidence type="ECO:0000256" key="2">
    <source>
        <dbReference type="ARBA" id="ARBA00022737"/>
    </source>
</evidence>
<dbReference type="SUPFAM" id="SSF101898">
    <property type="entry name" value="NHL repeat"/>
    <property type="match status" value="1"/>
</dbReference>
<evidence type="ECO:0000256" key="3">
    <source>
        <dbReference type="SAM" id="MobiDB-lite"/>
    </source>
</evidence>
<dbReference type="Pfam" id="PF25199">
    <property type="entry name" value="nSTAND_NTPase5"/>
    <property type="match status" value="1"/>
</dbReference>
<keyword evidence="2" id="KW-0677">Repeat</keyword>
<dbReference type="RefSeq" id="WP_075129477.1">
    <property type="nucleotide sequence ID" value="NZ_MSIE01000076.1"/>
</dbReference>
<dbReference type="STRING" id="1912961.BU204_31695"/>
<dbReference type="SUPFAM" id="SSF52540">
    <property type="entry name" value="P-loop containing nucleoside triphosphate hydrolases"/>
    <property type="match status" value="2"/>
</dbReference>
<keyword evidence="1" id="KW-0853">WD repeat</keyword>
<dbReference type="PROSITE" id="PS50104">
    <property type="entry name" value="TIR"/>
    <property type="match status" value="1"/>
</dbReference>
<dbReference type="GO" id="GO:0007165">
    <property type="term" value="P:signal transduction"/>
    <property type="evidence" value="ECO:0007669"/>
    <property type="project" value="InterPro"/>
</dbReference>
<accession>A0A1Q8C7M3</accession>
<dbReference type="InterPro" id="IPR015943">
    <property type="entry name" value="WD40/YVTN_repeat-like_dom_sf"/>
</dbReference>
<dbReference type="InterPro" id="IPR049052">
    <property type="entry name" value="nSTAND1"/>
</dbReference>
<dbReference type="OrthoDB" id="134501at2"/>
<dbReference type="PANTHER" id="PTHR44019">
    <property type="entry name" value="WD REPEAT-CONTAINING PROTEIN 55"/>
    <property type="match status" value="1"/>
</dbReference>
<dbReference type="Gene3D" id="2.130.10.10">
    <property type="entry name" value="YVTN repeat-like/Quinoprotein amine dehydrogenase"/>
    <property type="match status" value="2"/>
</dbReference>
<dbReference type="InterPro" id="IPR027417">
    <property type="entry name" value="P-loop_NTPase"/>
</dbReference>
<feature type="domain" description="TIR" evidence="4">
    <location>
        <begin position="5"/>
        <end position="157"/>
    </location>
</feature>